<gene>
    <name evidence="1" type="ORF">P175DRAFT_0519695</name>
</gene>
<organism evidence="1 2">
    <name type="scientific">Aspergillus ochraceoroseus IBT 24754</name>
    <dbReference type="NCBI Taxonomy" id="1392256"/>
    <lineage>
        <taxon>Eukaryota</taxon>
        <taxon>Fungi</taxon>
        <taxon>Dikarya</taxon>
        <taxon>Ascomycota</taxon>
        <taxon>Pezizomycotina</taxon>
        <taxon>Eurotiomycetes</taxon>
        <taxon>Eurotiomycetidae</taxon>
        <taxon>Eurotiales</taxon>
        <taxon>Aspergillaceae</taxon>
        <taxon>Aspergillus</taxon>
        <taxon>Aspergillus subgen. Nidulantes</taxon>
    </lineage>
</organism>
<dbReference type="RefSeq" id="XP_040755037.1">
    <property type="nucleotide sequence ID" value="XM_040899119.1"/>
</dbReference>
<accession>A0A2T5M541</accession>
<evidence type="ECO:0000313" key="2">
    <source>
        <dbReference type="Proteomes" id="UP000244073"/>
    </source>
</evidence>
<sequence length="395" mass="45096">MAMVRDWSNVFPSWKNSHLVHIPSHDPQPEEQPVPITTHEQLVAEIKARAAADEQEAAAQVVQAGELQDANPWLRMTRWARYLADVHIPDLLAVVATPDPELEDPPAHGKAVWEWDPNGRHTHHAALDPVPAIAGVYGREEYPRPCLVMVADFTVYHPHADRLAVEAAAAQKTWQQLWQMAMQESRRSPDPMEVEDQPPAVQPFIMTVIETACLEFCIELLNQKIKVHEYESLLICAMAMLGWGEVTWRGPESYPPIISRVLKVARFMLVQKALWLDPQYMEIIRMWAAAAEQGSWMGDAVDEELGFIIDEGLLSPPTALIYWIPRTQGMPFQAGVDWMVQQFMVRGQHGPVEVLLDWRTFRLKIHYNTTAPGHVTWMGQEWLLYKEMSFTMGEF</sequence>
<name>A0A2T5M541_9EURO</name>
<proteinExistence type="predicted"/>
<reference evidence="1 2" key="1">
    <citation type="journal article" date="2018" name="Proc. Natl. Acad. Sci. U.S.A.">
        <title>Linking secondary metabolites to gene clusters through genome sequencing of six diverse Aspergillus species.</title>
        <authorList>
            <person name="Kaerboelling I."/>
            <person name="Vesth T.C."/>
            <person name="Frisvad J.C."/>
            <person name="Nybo J.L."/>
            <person name="Theobald S."/>
            <person name="Kuo A."/>
            <person name="Bowyer P."/>
            <person name="Matsuda Y."/>
            <person name="Mondo S."/>
            <person name="Lyhne E.K."/>
            <person name="Kogle M.E."/>
            <person name="Clum A."/>
            <person name="Lipzen A."/>
            <person name="Salamov A."/>
            <person name="Ngan C.Y."/>
            <person name="Daum C."/>
            <person name="Chiniquy J."/>
            <person name="Barry K."/>
            <person name="LaButti K."/>
            <person name="Haridas S."/>
            <person name="Simmons B.A."/>
            <person name="Magnuson J.K."/>
            <person name="Mortensen U.H."/>
            <person name="Larsen T.O."/>
            <person name="Grigoriev I.V."/>
            <person name="Baker S.E."/>
            <person name="Andersen M.R."/>
        </authorList>
    </citation>
    <scope>NUCLEOTIDE SEQUENCE [LARGE SCALE GENOMIC DNA]</scope>
    <source>
        <strain evidence="1 2">IBT 24754</strain>
    </source>
</reference>
<comment type="caution">
    <text evidence="1">The sequence shown here is derived from an EMBL/GenBank/DDBJ whole genome shotgun (WGS) entry which is preliminary data.</text>
</comment>
<evidence type="ECO:0000313" key="1">
    <source>
        <dbReference type="EMBL" id="PTU23645.1"/>
    </source>
</evidence>
<dbReference type="EMBL" id="MSFN02000001">
    <property type="protein sequence ID" value="PTU23645.1"/>
    <property type="molecule type" value="Genomic_DNA"/>
</dbReference>
<dbReference type="OrthoDB" id="4505768at2759"/>
<dbReference type="VEuPathDB" id="FungiDB:P175DRAFT_0519695"/>
<dbReference type="AlphaFoldDB" id="A0A2T5M541"/>
<dbReference type="Proteomes" id="UP000244073">
    <property type="component" value="Unassembled WGS sequence"/>
</dbReference>
<protein>
    <submittedName>
        <fullName evidence="1">Uncharacterized protein</fullName>
    </submittedName>
</protein>
<dbReference type="GeneID" id="63816001"/>